<dbReference type="InterPro" id="IPR008920">
    <property type="entry name" value="TF_FadR/GntR_C"/>
</dbReference>
<dbReference type="SUPFAM" id="SSF46785">
    <property type="entry name" value="Winged helix' DNA-binding domain"/>
    <property type="match status" value="1"/>
</dbReference>
<accession>A0ABQ6YSR7</accession>
<feature type="domain" description="HTH gntR-type" evidence="5">
    <location>
        <begin position="35"/>
        <end position="102"/>
    </location>
</feature>
<reference evidence="6 7" key="1">
    <citation type="submission" date="2019-07" db="EMBL/GenBank/DDBJ databases">
        <title>Genomic Encyclopedia of Type Strains, Phase IV (KMG-IV): sequencing the most valuable type-strain genomes for metagenomic binning, comparative biology and taxonomic classification.</title>
        <authorList>
            <person name="Goeker M."/>
        </authorList>
    </citation>
    <scope>NUCLEOTIDE SEQUENCE [LARGE SCALE GENOMIC DNA]</scope>
    <source>
        <strain evidence="6 7">DSM 44831</strain>
    </source>
</reference>
<dbReference type="RefSeq" id="WP_236573115.1">
    <property type="nucleotide sequence ID" value="NZ_VMSD01000001.1"/>
</dbReference>
<evidence type="ECO:0000256" key="1">
    <source>
        <dbReference type="ARBA" id="ARBA00023015"/>
    </source>
</evidence>
<evidence type="ECO:0000313" key="7">
    <source>
        <dbReference type="Proteomes" id="UP000798951"/>
    </source>
</evidence>
<gene>
    <name evidence="6" type="ORF">FNL39_101288</name>
</gene>
<evidence type="ECO:0000256" key="3">
    <source>
        <dbReference type="ARBA" id="ARBA00023163"/>
    </source>
</evidence>
<evidence type="ECO:0000256" key="2">
    <source>
        <dbReference type="ARBA" id="ARBA00023125"/>
    </source>
</evidence>
<organism evidence="6 7">
    <name type="scientific">Nocardia caishijiensis</name>
    <dbReference type="NCBI Taxonomy" id="184756"/>
    <lineage>
        <taxon>Bacteria</taxon>
        <taxon>Bacillati</taxon>
        <taxon>Actinomycetota</taxon>
        <taxon>Actinomycetes</taxon>
        <taxon>Mycobacteriales</taxon>
        <taxon>Nocardiaceae</taxon>
        <taxon>Nocardia</taxon>
    </lineage>
</organism>
<keyword evidence="2" id="KW-0238">DNA-binding</keyword>
<dbReference type="SMART" id="SM00895">
    <property type="entry name" value="FCD"/>
    <property type="match status" value="1"/>
</dbReference>
<evidence type="ECO:0000256" key="4">
    <source>
        <dbReference type="SAM" id="MobiDB-lite"/>
    </source>
</evidence>
<dbReference type="Pfam" id="PF00392">
    <property type="entry name" value="GntR"/>
    <property type="match status" value="1"/>
</dbReference>
<dbReference type="Proteomes" id="UP000798951">
    <property type="component" value="Unassembled WGS sequence"/>
</dbReference>
<evidence type="ECO:0000259" key="5">
    <source>
        <dbReference type="PROSITE" id="PS50949"/>
    </source>
</evidence>
<dbReference type="SUPFAM" id="SSF48008">
    <property type="entry name" value="GntR ligand-binding domain-like"/>
    <property type="match status" value="1"/>
</dbReference>
<feature type="compositionally biased region" description="Gly residues" evidence="4">
    <location>
        <begin position="1"/>
        <end position="11"/>
    </location>
</feature>
<keyword evidence="1" id="KW-0805">Transcription regulation</keyword>
<dbReference type="CDD" id="cd07377">
    <property type="entry name" value="WHTH_GntR"/>
    <property type="match status" value="1"/>
</dbReference>
<sequence length="242" mass="25693">MLDDQGMGGQGAAVERGHTGRQGLPDDQGAEGSIALLGPSVHRRIRQLVLSGELAPGKPLSVPALAAELGVSRSPVREAVQQLIYEGLAVSTPHAGAKVAAVDDERIREVLAVRAVLDGLAAATAATRLTDADLDKLATILAAQETSLTDPTDAARDAQLDLEFHSFIRVASGNGCLADELARLEAQAHLYRGDLWCSARNRRVALREHRRILEALESGHPESARIAAEAHVHGLMTRLARL</sequence>
<dbReference type="PANTHER" id="PTHR43537:SF24">
    <property type="entry name" value="GLUCONATE OPERON TRANSCRIPTIONAL REPRESSOR"/>
    <property type="match status" value="1"/>
</dbReference>
<evidence type="ECO:0000313" key="6">
    <source>
        <dbReference type="EMBL" id="KAF0848857.1"/>
    </source>
</evidence>
<dbReference type="EMBL" id="VMSD01000001">
    <property type="protein sequence ID" value="KAF0848857.1"/>
    <property type="molecule type" value="Genomic_DNA"/>
</dbReference>
<name>A0ABQ6YSR7_9NOCA</name>
<dbReference type="InterPro" id="IPR000524">
    <property type="entry name" value="Tscrpt_reg_HTH_GntR"/>
</dbReference>
<dbReference type="Pfam" id="PF07729">
    <property type="entry name" value="FCD"/>
    <property type="match status" value="1"/>
</dbReference>
<dbReference type="InterPro" id="IPR011711">
    <property type="entry name" value="GntR_C"/>
</dbReference>
<keyword evidence="7" id="KW-1185">Reference proteome</keyword>
<dbReference type="PANTHER" id="PTHR43537">
    <property type="entry name" value="TRANSCRIPTIONAL REGULATOR, GNTR FAMILY"/>
    <property type="match status" value="1"/>
</dbReference>
<dbReference type="InterPro" id="IPR036388">
    <property type="entry name" value="WH-like_DNA-bd_sf"/>
</dbReference>
<dbReference type="InterPro" id="IPR036390">
    <property type="entry name" value="WH_DNA-bd_sf"/>
</dbReference>
<dbReference type="Gene3D" id="1.20.120.530">
    <property type="entry name" value="GntR ligand-binding domain-like"/>
    <property type="match status" value="1"/>
</dbReference>
<dbReference type="PROSITE" id="PS50949">
    <property type="entry name" value="HTH_GNTR"/>
    <property type="match status" value="1"/>
</dbReference>
<dbReference type="Gene3D" id="1.10.10.10">
    <property type="entry name" value="Winged helix-like DNA-binding domain superfamily/Winged helix DNA-binding domain"/>
    <property type="match status" value="1"/>
</dbReference>
<keyword evidence="3" id="KW-0804">Transcription</keyword>
<proteinExistence type="predicted"/>
<protein>
    <submittedName>
        <fullName evidence="6">GntR family transcriptional regulator</fullName>
    </submittedName>
</protein>
<comment type="caution">
    <text evidence="6">The sequence shown here is derived from an EMBL/GenBank/DDBJ whole genome shotgun (WGS) entry which is preliminary data.</text>
</comment>
<feature type="region of interest" description="Disordered" evidence="4">
    <location>
        <begin position="1"/>
        <end position="33"/>
    </location>
</feature>
<dbReference type="SMART" id="SM00345">
    <property type="entry name" value="HTH_GNTR"/>
    <property type="match status" value="1"/>
</dbReference>